<evidence type="ECO:0000313" key="2">
    <source>
        <dbReference type="Proteomes" id="UP000694923"/>
    </source>
</evidence>
<sequence length="63" mass="7391">QPKPYILDKQGKYSRSTIAWHMSDYEDTNQRNSKWAILVRQSKSPLPRASKPPQLPKLPKKEE</sequence>
<dbReference type="RefSeq" id="XP_008563415.1">
    <property type="nucleotide sequence ID" value="XM_008565193.1"/>
</dbReference>
<evidence type="ECO:0000256" key="1">
    <source>
        <dbReference type="SAM" id="MobiDB-lite"/>
    </source>
</evidence>
<reference evidence="3" key="1">
    <citation type="submission" date="2025-08" db="UniProtKB">
        <authorList>
            <consortium name="RefSeq"/>
        </authorList>
    </citation>
    <scope>IDENTIFICATION</scope>
</reference>
<dbReference type="Proteomes" id="UP000694923">
    <property type="component" value="Unplaced"/>
</dbReference>
<proteinExistence type="predicted"/>
<accession>A0ABM0Q4X4</accession>
<gene>
    <name evidence="3" type="primary">LOC103584070</name>
</gene>
<protein>
    <submittedName>
        <fullName evidence="3">Uncharacterized protein C4orf45-like</fullName>
    </submittedName>
</protein>
<organism evidence="2 3">
    <name type="scientific">Galeopterus variegatus</name>
    <name type="common">Malayan flying lemur</name>
    <name type="synonym">Cynocephalus variegatus</name>
    <dbReference type="NCBI Taxonomy" id="482537"/>
    <lineage>
        <taxon>Eukaryota</taxon>
        <taxon>Metazoa</taxon>
        <taxon>Chordata</taxon>
        <taxon>Craniata</taxon>
        <taxon>Vertebrata</taxon>
        <taxon>Euteleostomi</taxon>
        <taxon>Mammalia</taxon>
        <taxon>Eutheria</taxon>
        <taxon>Euarchontoglires</taxon>
        <taxon>Dermoptera</taxon>
        <taxon>Cynocephalidae</taxon>
        <taxon>Galeopterus</taxon>
    </lineage>
</organism>
<dbReference type="GeneID" id="103584070"/>
<feature type="non-terminal residue" evidence="3">
    <location>
        <position position="63"/>
    </location>
</feature>
<feature type="non-terminal residue" evidence="3">
    <location>
        <position position="1"/>
    </location>
</feature>
<feature type="region of interest" description="Disordered" evidence="1">
    <location>
        <begin position="41"/>
        <end position="63"/>
    </location>
</feature>
<name>A0ABM0Q4X4_GALVR</name>
<evidence type="ECO:0000313" key="3">
    <source>
        <dbReference type="RefSeq" id="XP_008563415.1"/>
    </source>
</evidence>
<keyword evidence="2" id="KW-1185">Reference proteome</keyword>